<keyword evidence="3" id="KW-0460">Magnesium</keyword>
<evidence type="ECO:0000256" key="3">
    <source>
        <dbReference type="ARBA" id="ARBA00022842"/>
    </source>
</evidence>
<gene>
    <name evidence="6" type="ORF">GCM10017567_53300</name>
</gene>
<dbReference type="EMBL" id="BNAW01000026">
    <property type="protein sequence ID" value="GHG27142.1"/>
    <property type="molecule type" value="Genomic_DNA"/>
</dbReference>
<keyword evidence="7" id="KW-1185">Reference proteome</keyword>
<evidence type="ECO:0000256" key="2">
    <source>
        <dbReference type="ARBA" id="ARBA00022723"/>
    </source>
</evidence>
<accession>A0ABQ3KKY8</accession>
<evidence type="ECO:0000313" key="7">
    <source>
        <dbReference type="Proteomes" id="UP000649955"/>
    </source>
</evidence>
<protein>
    <recommendedName>
        <fullName evidence="5">Chorismate-utilising enzyme C-terminal domain-containing protein</fullName>
    </recommendedName>
</protein>
<keyword evidence="4" id="KW-0456">Lyase</keyword>
<dbReference type="PANTHER" id="PTHR11236">
    <property type="entry name" value="AMINOBENZOATE/ANTHRANILATE SYNTHASE"/>
    <property type="match status" value="1"/>
</dbReference>
<dbReference type="InterPro" id="IPR015890">
    <property type="entry name" value="Chorismate_C"/>
</dbReference>
<dbReference type="Proteomes" id="UP000649955">
    <property type="component" value="Unassembled WGS sequence"/>
</dbReference>
<dbReference type="SUPFAM" id="SSF56322">
    <property type="entry name" value="ADC synthase"/>
    <property type="match status" value="1"/>
</dbReference>
<keyword evidence="2" id="KW-0479">Metal-binding</keyword>
<evidence type="ECO:0000259" key="5">
    <source>
        <dbReference type="Pfam" id="PF00425"/>
    </source>
</evidence>
<comment type="caution">
    <text evidence="6">The sequence shown here is derived from an EMBL/GenBank/DDBJ whole genome shotgun (WGS) entry which is preliminary data.</text>
</comment>
<organism evidence="6 7">
    <name type="scientific">Amycolatopsis bullii</name>
    <dbReference type="NCBI Taxonomy" id="941987"/>
    <lineage>
        <taxon>Bacteria</taxon>
        <taxon>Bacillati</taxon>
        <taxon>Actinomycetota</taxon>
        <taxon>Actinomycetes</taxon>
        <taxon>Pseudonocardiales</taxon>
        <taxon>Pseudonocardiaceae</taxon>
        <taxon>Amycolatopsis</taxon>
    </lineage>
</organism>
<comment type="cofactor">
    <cofactor evidence="1">
        <name>Mg(2+)</name>
        <dbReference type="ChEBI" id="CHEBI:18420"/>
    </cofactor>
</comment>
<dbReference type="InterPro" id="IPR005801">
    <property type="entry name" value="ADC_synthase"/>
</dbReference>
<dbReference type="Gene3D" id="3.60.120.10">
    <property type="entry name" value="Anthranilate synthase"/>
    <property type="match status" value="1"/>
</dbReference>
<sequence>MLTAGTGGADPVLAAGELAVFSHPGGGSPLTAAVDLLRGLDLPPETTDAEAAWFGFLGYDAARDFERLPSRHPATDRPVYEFFLPEVLVRFAEGRVIGRGRTPAAARTAAEQVARTLTGPAVAPLGRVAVGAGRFGFAYDEYVEAVRRARRHILDGDVFQLVLSNAWTAPATVDGLRVYERLTAINPSPYHFWHAGPRFEAVGASPEPCLTLSGGKALIRPLAGTRRRGRDEHADRLAEEDLCT</sequence>
<name>A0ABQ3KKY8_9PSEU</name>
<dbReference type="Pfam" id="PF00425">
    <property type="entry name" value="Chorismate_bind"/>
    <property type="match status" value="1"/>
</dbReference>
<evidence type="ECO:0000256" key="1">
    <source>
        <dbReference type="ARBA" id="ARBA00001946"/>
    </source>
</evidence>
<dbReference type="PANTHER" id="PTHR11236:SF48">
    <property type="entry name" value="ISOCHORISMATE SYNTHASE MENF"/>
    <property type="match status" value="1"/>
</dbReference>
<evidence type="ECO:0000313" key="6">
    <source>
        <dbReference type="EMBL" id="GHG27142.1"/>
    </source>
</evidence>
<dbReference type="InterPro" id="IPR019999">
    <property type="entry name" value="Anth_synth_I-like"/>
</dbReference>
<proteinExistence type="predicted"/>
<evidence type="ECO:0000256" key="4">
    <source>
        <dbReference type="ARBA" id="ARBA00023239"/>
    </source>
</evidence>
<feature type="domain" description="Chorismate-utilising enzyme C-terminal" evidence="5">
    <location>
        <begin position="140"/>
        <end position="242"/>
    </location>
</feature>
<reference evidence="7" key="1">
    <citation type="journal article" date="2019" name="Int. J. Syst. Evol. Microbiol.">
        <title>The Global Catalogue of Microorganisms (GCM) 10K type strain sequencing project: providing services to taxonomists for standard genome sequencing and annotation.</title>
        <authorList>
            <consortium name="The Broad Institute Genomics Platform"/>
            <consortium name="The Broad Institute Genome Sequencing Center for Infectious Disease"/>
            <person name="Wu L."/>
            <person name="Ma J."/>
        </authorList>
    </citation>
    <scope>NUCLEOTIDE SEQUENCE [LARGE SCALE GENOMIC DNA]</scope>
    <source>
        <strain evidence="7">CGMCC 4.7680</strain>
    </source>
</reference>